<evidence type="ECO:0000256" key="1">
    <source>
        <dbReference type="SAM" id="MobiDB-lite"/>
    </source>
</evidence>
<reference evidence="2" key="2">
    <citation type="submission" date="2020-09" db="EMBL/GenBank/DDBJ databases">
        <authorList>
            <person name="Sun Q."/>
            <person name="Ohkuma M."/>
        </authorList>
    </citation>
    <scope>NUCLEOTIDE SEQUENCE</scope>
    <source>
        <strain evidence="2">JCM 4956</strain>
    </source>
</reference>
<name>A0A918K238_9ACTN</name>
<accession>A0A918K238</accession>
<reference evidence="2" key="1">
    <citation type="journal article" date="2014" name="Int. J. Syst. Evol. Microbiol.">
        <title>Complete genome sequence of Corynebacterium casei LMG S-19264T (=DSM 44701T), isolated from a smear-ripened cheese.</title>
        <authorList>
            <consortium name="US DOE Joint Genome Institute (JGI-PGF)"/>
            <person name="Walter F."/>
            <person name="Albersmeier A."/>
            <person name="Kalinowski J."/>
            <person name="Ruckert C."/>
        </authorList>
    </citation>
    <scope>NUCLEOTIDE SEQUENCE</scope>
    <source>
        <strain evidence="2">JCM 4956</strain>
    </source>
</reference>
<evidence type="ECO:0000313" key="2">
    <source>
        <dbReference type="EMBL" id="GGX45446.1"/>
    </source>
</evidence>
<dbReference type="AlphaFoldDB" id="A0A918K238"/>
<keyword evidence="3" id="KW-1185">Reference proteome</keyword>
<evidence type="ECO:0000313" key="3">
    <source>
        <dbReference type="Proteomes" id="UP000645555"/>
    </source>
</evidence>
<dbReference type="EMBL" id="BMWD01000003">
    <property type="protein sequence ID" value="GGX45446.1"/>
    <property type="molecule type" value="Genomic_DNA"/>
</dbReference>
<sequence length="62" mass="6420">MKGVPDVALPLPSRSGPRAPRVPRAPGSGVGPALVAEKRGATQTLGTVADGVRHGVRTVRRW</sequence>
<dbReference type="Proteomes" id="UP000645555">
    <property type="component" value="Unassembled WGS sequence"/>
</dbReference>
<proteinExistence type="predicted"/>
<gene>
    <name evidence="2" type="ORF">GCM10010515_10220</name>
</gene>
<feature type="compositionally biased region" description="Low complexity" evidence="1">
    <location>
        <begin position="12"/>
        <end position="27"/>
    </location>
</feature>
<feature type="region of interest" description="Disordered" evidence="1">
    <location>
        <begin position="1"/>
        <end position="32"/>
    </location>
</feature>
<organism evidence="2 3">
    <name type="scientific">Streptomyces fructofermentans</name>
    <dbReference type="NCBI Taxonomy" id="152141"/>
    <lineage>
        <taxon>Bacteria</taxon>
        <taxon>Bacillati</taxon>
        <taxon>Actinomycetota</taxon>
        <taxon>Actinomycetes</taxon>
        <taxon>Kitasatosporales</taxon>
        <taxon>Streptomycetaceae</taxon>
        <taxon>Streptomyces</taxon>
    </lineage>
</organism>
<protein>
    <submittedName>
        <fullName evidence="2">Uncharacterized protein</fullName>
    </submittedName>
</protein>
<comment type="caution">
    <text evidence="2">The sequence shown here is derived from an EMBL/GenBank/DDBJ whole genome shotgun (WGS) entry which is preliminary data.</text>
</comment>